<proteinExistence type="predicted"/>
<protein>
    <recommendedName>
        <fullName evidence="4">Retrotransposon Copia-like N-terminal domain-containing protein</fullName>
    </recommendedName>
</protein>
<evidence type="ECO:0000313" key="3">
    <source>
        <dbReference type="Proteomes" id="UP001174677"/>
    </source>
</evidence>
<name>A0ABQ9N9G7_HEVBR</name>
<dbReference type="Proteomes" id="UP001174677">
    <property type="component" value="Chromosome 1"/>
</dbReference>
<gene>
    <name evidence="2" type="ORF">P3X46_000271</name>
</gene>
<dbReference type="PANTHER" id="PTHR34222:SF95">
    <property type="entry name" value="RRNA 2'-O-METHYLTRANSFERASE FIBRILLARIN-LIKE ISOFORM X1"/>
    <property type="match status" value="1"/>
</dbReference>
<feature type="compositionally biased region" description="Low complexity" evidence="1">
    <location>
        <begin position="201"/>
        <end position="210"/>
    </location>
</feature>
<accession>A0ABQ9N9G7</accession>
<organism evidence="2 3">
    <name type="scientific">Hevea brasiliensis</name>
    <name type="common">Para rubber tree</name>
    <name type="synonym">Siphonia brasiliensis</name>
    <dbReference type="NCBI Taxonomy" id="3981"/>
    <lineage>
        <taxon>Eukaryota</taxon>
        <taxon>Viridiplantae</taxon>
        <taxon>Streptophyta</taxon>
        <taxon>Embryophyta</taxon>
        <taxon>Tracheophyta</taxon>
        <taxon>Spermatophyta</taxon>
        <taxon>Magnoliopsida</taxon>
        <taxon>eudicotyledons</taxon>
        <taxon>Gunneridae</taxon>
        <taxon>Pentapetalae</taxon>
        <taxon>rosids</taxon>
        <taxon>fabids</taxon>
        <taxon>Malpighiales</taxon>
        <taxon>Euphorbiaceae</taxon>
        <taxon>Crotonoideae</taxon>
        <taxon>Micrandreae</taxon>
        <taxon>Hevea</taxon>
    </lineage>
</organism>
<feature type="region of interest" description="Disordered" evidence="1">
    <location>
        <begin position="193"/>
        <end position="234"/>
    </location>
</feature>
<evidence type="ECO:0008006" key="4">
    <source>
        <dbReference type="Google" id="ProtNLM"/>
    </source>
</evidence>
<evidence type="ECO:0000313" key="2">
    <source>
        <dbReference type="EMBL" id="KAJ9188921.1"/>
    </source>
</evidence>
<evidence type="ECO:0000256" key="1">
    <source>
        <dbReference type="SAM" id="MobiDB-lite"/>
    </source>
</evidence>
<keyword evidence="3" id="KW-1185">Reference proteome</keyword>
<dbReference type="PANTHER" id="PTHR34222">
    <property type="entry name" value="GAG_PRE-INTEGRS DOMAIN-CONTAINING PROTEIN"/>
    <property type="match status" value="1"/>
</dbReference>
<dbReference type="EMBL" id="JARPOI010000001">
    <property type="protein sequence ID" value="KAJ9188921.1"/>
    <property type="molecule type" value="Genomic_DNA"/>
</dbReference>
<comment type="caution">
    <text evidence="2">The sequence shown here is derived from an EMBL/GenBank/DDBJ whole genome shotgun (WGS) entry which is preliminary data.</text>
</comment>
<reference evidence="2" key="1">
    <citation type="journal article" date="2023" name="Plant Biotechnol. J.">
        <title>Chromosome-level wild Hevea brasiliensis genome provides new tools for genomic-assisted breeding and valuable loci to elevate rubber yield.</title>
        <authorList>
            <person name="Cheng H."/>
            <person name="Song X."/>
            <person name="Hu Y."/>
            <person name="Wu T."/>
            <person name="Yang Q."/>
            <person name="An Z."/>
            <person name="Feng S."/>
            <person name="Deng Z."/>
            <person name="Wu W."/>
            <person name="Zeng X."/>
            <person name="Tu M."/>
            <person name="Wang X."/>
            <person name="Huang H."/>
        </authorList>
    </citation>
    <scope>NUCLEOTIDE SEQUENCE</scope>
    <source>
        <strain evidence="2">MT/VB/25A 57/8</strain>
    </source>
</reference>
<sequence>MADNKNVISNVIPVMTKITEYKLNGSNYLEWSKAVRIYLRSINKDDHLTKDSPTDDMRQTWHSEVISLINHCEFVEELMDYLDFLYSGKGNISRIYDVCKAFYRAEKENKSLTAYFMDFKRVYEELNVLLLFSSDVKVQQAQREQLAFMSFLAGLPSEYKTAKSQILSSSKIFSLHETFTRVLRTESTQCSQPASSALISRNPNGQQGNRRGSRGGIIGNRGNQHNGEASSNQD</sequence>